<evidence type="ECO:0000313" key="2">
    <source>
        <dbReference type="Proteomes" id="UP000594014"/>
    </source>
</evidence>
<reference evidence="1" key="1">
    <citation type="submission" date="2019-08" db="EMBL/GenBank/DDBJ databases">
        <title>Genome sequence of Clostridiales bacterium MT110.</title>
        <authorList>
            <person name="Cao J."/>
        </authorList>
    </citation>
    <scope>NUCLEOTIDE SEQUENCE</scope>
    <source>
        <strain evidence="1">MT110</strain>
    </source>
</reference>
<sequence length="236" mass="26638">MLIILIRTVILYFVVLFVIRVMGKAELSKMDPFEMVLLFMIAELAAIPIESLDIPLINGAAAILTLLFLEVLISFLSIKSTKINALLNGKPSILIDHGNLNLKELKSQRITIDDLMEQLRLKNYPSIADVDYAVLEANGDLSVIPKPEKSPLTPEDMGIPASSEIMPMVLISDGILYKRNLSFLGKEEAYLKKELSKLKINDYSQVFLCFFDEKKQLHVYPKGKSRKEMLKEVPIK</sequence>
<name>A0ACD1AGH1_9FIRM</name>
<protein>
    <submittedName>
        <fullName evidence="1">DUF421 domain-containing protein</fullName>
    </submittedName>
</protein>
<dbReference type="EMBL" id="CP042469">
    <property type="protein sequence ID" value="QOX65607.1"/>
    <property type="molecule type" value="Genomic_DNA"/>
</dbReference>
<gene>
    <name evidence="1" type="ORF">FRZ06_20725</name>
</gene>
<organism evidence="1 2">
    <name type="scientific">Anoxybacterium hadale</name>
    <dbReference type="NCBI Taxonomy" id="3408580"/>
    <lineage>
        <taxon>Bacteria</taxon>
        <taxon>Bacillati</taxon>
        <taxon>Bacillota</taxon>
        <taxon>Clostridia</taxon>
        <taxon>Peptostreptococcales</taxon>
        <taxon>Anaerovoracaceae</taxon>
        <taxon>Anoxybacterium</taxon>
    </lineage>
</organism>
<accession>A0ACD1AGH1</accession>
<proteinExistence type="predicted"/>
<keyword evidence="2" id="KW-1185">Reference proteome</keyword>
<dbReference type="Proteomes" id="UP000594014">
    <property type="component" value="Chromosome"/>
</dbReference>
<evidence type="ECO:0000313" key="1">
    <source>
        <dbReference type="EMBL" id="QOX65607.1"/>
    </source>
</evidence>